<reference evidence="2 3" key="1">
    <citation type="journal article" date="2012" name="Genome Biol.">
        <title>Genome and low-iron response of an oceanic diatom adapted to chronic iron limitation.</title>
        <authorList>
            <person name="Lommer M."/>
            <person name="Specht M."/>
            <person name="Roy A.S."/>
            <person name="Kraemer L."/>
            <person name="Andreson R."/>
            <person name="Gutowska M.A."/>
            <person name="Wolf J."/>
            <person name="Bergner S.V."/>
            <person name="Schilhabel M.B."/>
            <person name="Klostermeier U.C."/>
            <person name="Beiko R.G."/>
            <person name="Rosenstiel P."/>
            <person name="Hippler M."/>
            <person name="Laroche J."/>
        </authorList>
    </citation>
    <scope>NUCLEOTIDE SEQUENCE [LARGE SCALE GENOMIC DNA]</scope>
    <source>
        <strain evidence="2 3">CCMP1005</strain>
    </source>
</reference>
<gene>
    <name evidence="2" type="ORF">THAOC_00962</name>
</gene>
<dbReference type="Proteomes" id="UP000266841">
    <property type="component" value="Unassembled WGS sequence"/>
</dbReference>
<evidence type="ECO:0000313" key="3">
    <source>
        <dbReference type="Proteomes" id="UP000266841"/>
    </source>
</evidence>
<dbReference type="AlphaFoldDB" id="K0TI56"/>
<organism evidence="2 3">
    <name type="scientific">Thalassiosira oceanica</name>
    <name type="common">Marine diatom</name>
    <dbReference type="NCBI Taxonomy" id="159749"/>
    <lineage>
        <taxon>Eukaryota</taxon>
        <taxon>Sar</taxon>
        <taxon>Stramenopiles</taxon>
        <taxon>Ochrophyta</taxon>
        <taxon>Bacillariophyta</taxon>
        <taxon>Coscinodiscophyceae</taxon>
        <taxon>Thalassiosirophycidae</taxon>
        <taxon>Thalassiosirales</taxon>
        <taxon>Thalassiosiraceae</taxon>
        <taxon>Thalassiosira</taxon>
    </lineage>
</organism>
<evidence type="ECO:0000256" key="1">
    <source>
        <dbReference type="SAM" id="MobiDB-lite"/>
    </source>
</evidence>
<sequence>AMGAVIGPPGEAMEELDSPYRRCAGRADRRDMTNHVPAWPADRHKCLSLATCGSPHAAAMPAPRPTSDATDGLQHNITQHNDEQVRMPYGVDKKQRCYDERLGTGQTSGRPRPRREDKRRARAAIIERSCYEDPQVSPILYIVTKKPKYHRYQNAKVLLTDDIYPNGAFLNTVTSLMAWMVRRWIWWTEMWHLGLK</sequence>
<feature type="region of interest" description="Disordered" evidence="1">
    <location>
        <begin position="98"/>
        <end position="119"/>
    </location>
</feature>
<protein>
    <submittedName>
        <fullName evidence="2">Uncharacterized protein</fullName>
    </submittedName>
</protein>
<evidence type="ECO:0000313" key="2">
    <source>
        <dbReference type="EMBL" id="EJK77220.1"/>
    </source>
</evidence>
<proteinExistence type="predicted"/>
<name>K0TI56_THAOC</name>
<keyword evidence="3" id="KW-1185">Reference proteome</keyword>
<accession>K0TI56</accession>
<comment type="caution">
    <text evidence="2">The sequence shown here is derived from an EMBL/GenBank/DDBJ whole genome shotgun (WGS) entry which is preliminary data.</text>
</comment>
<feature type="non-terminal residue" evidence="2">
    <location>
        <position position="1"/>
    </location>
</feature>
<dbReference type="EMBL" id="AGNL01001165">
    <property type="protein sequence ID" value="EJK77220.1"/>
    <property type="molecule type" value="Genomic_DNA"/>
</dbReference>